<evidence type="ECO:0000313" key="2">
    <source>
        <dbReference type="EMBL" id="WRT63676.1"/>
    </source>
</evidence>
<proteinExistence type="predicted"/>
<keyword evidence="3" id="KW-1185">Reference proteome</keyword>
<accession>A0ABZ1CPU8</accession>
<dbReference type="InterPro" id="IPR024368">
    <property type="entry name" value="Ecl1/2/3"/>
</dbReference>
<evidence type="ECO:0000313" key="3">
    <source>
        <dbReference type="Proteomes" id="UP001329825"/>
    </source>
</evidence>
<feature type="compositionally biased region" description="Polar residues" evidence="1">
    <location>
        <begin position="59"/>
        <end position="76"/>
    </location>
</feature>
<dbReference type="Proteomes" id="UP001329825">
    <property type="component" value="Chromosome 1"/>
</dbReference>
<sequence>MDMDMDVAWCLTCSKQTRDPRSPYCSEACRDQDANSNVNPNGLIPLTSPVPPGLIPSPTKATSPSGHPTPRANNSPVRRPSIGPLAPLPTSFRSKPSVRDRRAFSFPATNSVAPIPIKMNNSRRPTQTIETLQFARRTNPISVNMTASPSHTGLSAPRMKGFDKLSKTTGSNTPVISDSAFCSTSESSDNEAVDIGDVSPMKMPKALTPLDTTVRPSVTKRSGVSNAFMAAPLFGQPPTSSPLPAARPGFISRKSPSPVAAMIASSASSKSRDDIVSWLNEVKRLPPKDEDGRDPSVQSFEGSYQPRGRSRTRREVLANLPPPSQASLDEHDGENGLLGTTPKGRIGSAFAGLTSFGGFGVGPIVKALTSVTSTTSVQSPSTANSSTGLGLQSVPLPTEVSRVPVTVAATAPSETESHLYLQMGGTTPTLSTISVSELVDPLTDNGDHIDFMTSTDDQSATGSSSFARRRLSAYAPGKATTLVSNQGIHAPAKPITSTASAIWNLSTYLRSFAPFSISSVVPSPIPNRTPIAQVNNTKTHLSPRPQLPQYVELPVSAPVPAARPAVPAEAESPAQQMVRSLPMDIVLPVGGENPHMDRIRQREIREWIGTPSSTSHSRSQTQSRRRDKSRTGYDSRSASHSHSRHGRKISYDADASGEEDGNGEVERRGRSRREKGLPGQSHSRSRRGSDAKIEASEDERGRDRGRDRERTVRV</sequence>
<name>A0ABZ1CPU8_9TREE</name>
<dbReference type="EMBL" id="CP141881">
    <property type="protein sequence ID" value="WRT63676.1"/>
    <property type="molecule type" value="Genomic_DNA"/>
</dbReference>
<reference evidence="2 3" key="1">
    <citation type="submission" date="2024-01" db="EMBL/GenBank/DDBJ databases">
        <title>Comparative genomics of Cryptococcus and Kwoniella reveals pathogenesis evolution and contrasting modes of karyotype evolution via chromosome fusion or intercentromeric recombination.</title>
        <authorList>
            <person name="Coelho M.A."/>
            <person name="David-Palma M."/>
            <person name="Shea T."/>
            <person name="Bowers K."/>
            <person name="McGinley-Smith S."/>
            <person name="Mohammad A.W."/>
            <person name="Gnirke A."/>
            <person name="Yurkov A.M."/>
            <person name="Nowrousian M."/>
            <person name="Sun S."/>
            <person name="Cuomo C.A."/>
            <person name="Heitman J."/>
        </authorList>
    </citation>
    <scope>NUCLEOTIDE SEQUENCE [LARGE SCALE GENOMIC DNA]</scope>
    <source>
        <strain evidence="2">CBS 11374</strain>
    </source>
</reference>
<dbReference type="GeneID" id="87952730"/>
<organism evidence="2 3">
    <name type="scientific">Kwoniella shivajii</name>
    <dbReference type="NCBI Taxonomy" id="564305"/>
    <lineage>
        <taxon>Eukaryota</taxon>
        <taxon>Fungi</taxon>
        <taxon>Dikarya</taxon>
        <taxon>Basidiomycota</taxon>
        <taxon>Agaricomycotina</taxon>
        <taxon>Tremellomycetes</taxon>
        <taxon>Tremellales</taxon>
        <taxon>Cryptococcaceae</taxon>
        <taxon>Kwoniella</taxon>
    </lineage>
</organism>
<dbReference type="Pfam" id="PF12855">
    <property type="entry name" value="Ecl1"/>
    <property type="match status" value="1"/>
</dbReference>
<feature type="region of interest" description="Disordered" evidence="1">
    <location>
        <begin position="16"/>
        <end position="98"/>
    </location>
</feature>
<feature type="region of interest" description="Disordered" evidence="1">
    <location>
        <begin position="605"/>
        <end position="714"/>
    </location>
</feature>
<feature type="compositionally biased region" description="Basic residues" evidence="1">
    <location>
        <begin position="639"/>
        <end position="648"/>
    </location>
</feature>
<feature type="compositionally biased region" description="Low complexity" evidence="1">
    <location>
        <begin position="610"/>
        <end position="622"/>
    </location>
</feature>
<feature type="compositionally biased region" description="Basic and acidic residues" evidence="1">
    <location>
        <begin position="687"/>
        <end position="714"/>
    </location>
</feature>
<feature type="region of interest" description="Disordered" evidence="1">
    <location>
        <begin position="283"/>
        <end position="335"/>
    </location>
</feature>
<gene>
    <name evidence="2" type="ORF">IL334_000599</name>
</gene>
<dbReference type="RefSeq" id="XP_062788416.1">
    <property type="nucleotide sequence ID" value="XM_062932365.1"/>
</dbReference>
<evidence type="ECO:0000256" key="1">
    <source>
        <dbReference type="SAM" id="MobiDB-lite"/>
    </source>
</evidence>
<protein>
    <submittedName>
        <fullName evidence="2">Uncharacterized protein</fullName>
    </submittedName>
</protein>
<feature type="compositionally biased region" description="Basic and acidic residues" evidence="1">
    <location>
        <begin position="283"/>
        <end position="294"/>
    </location>
</feature>